<evidence type="ECO:0000259" key="1">
    <source>
        <dbReference type="Pfam" id="PF13302"/>
    </source>
</evidence>
<dbReference type="EMBL" id="ML769434">
    <property type="protein sequence ID" value="KAE9402494.1"/>
    <property type="molecule type" value="Genomic_DNA"/>
</dbReference>
<dbReference type="GO" id="GO:0016747">
    <property type="term" value="F:acyltransferase activity, transferring groups other than amino-acyl groups"/>
    <property type="evidence" value="ECO:0007669"/>
    <property type="project" value="InterPro"/>
</dbReference>
<keyword evidence="3" id="KW-1185">Reference proteome</keyword>
<dbReference type="Proteomes" id="UP000799118">
    <property type="component" value="Unassembled WGS sequence"/>
</dbReference>
<dbReference type="SUPFAM" id="SSF55729">
    <property type="entry name" value="Acyl-CoA N-acyltransferases (Nat)"/>
    <property type="match status" value="1"/>
</dbReference>
<evidence type="ECO:0000313" key="3">
    <source>
        <dbReference type="Proteomes" id="UP000799118"/>
    </source>
</evidence>
<dbReference type="OrthoDB" id="64477at2759"/>
<sequence>MSSITSQAQILPSRTGHITLMKPVKENDTDVAILRSHPEIRKDLRYYPEIFSPDDARLHRESRAADPTLHNFHIFQIQQPNGDREEKATTTLFIGTAILHMNELHRSCEAGLLITPDIQRRGAGTDVLYTLFSYIFEELKLHRVYMKTSSTNVAMKAWLEKVAGARLEMEEREGWLDLIDSRGFSDVSGYAILDWEWHGRVKGALESRLGSTTIVRDMPGIDR</sequence>
<evidence type="ECO:0000313" key="2">
    <source>
        <dbReference type="EMBL" id="KAE9402494.1"/>
    </source>
</evidence>
<organism evidence="2 3">
    <name type="scientific">Gymnopus androsaceus JB14</name>
    <dbReference type="NCBI Taxonomy" id="1447944"/>
    <lineage>
        <taxon>Eukaryota</taxon>
        <taxon>Fungi</taxon>
        <taxon>Dikarya</taxon>
        <taxon>Basidiomycota</taxon>
        <taxon>Agaricomycotina</taxon>
        <taxon>Agaricomycetes</taxon>
        <taxon>Agaricomycetidae</taxon>
        <taxon>Agaricales</taxon>
        <taxon>Marasmiineae</taxon>
        <taxon>Omphalotaceae</taxon>
        <taxon>Gymnopus</taxon>
    </lineage>
</organism>
<protein>
    <submittedName>
        <fullName evidence="2">Acyl-CoA N-acyltransferase</fullName>
    </submittedName>
</protein>
<dbReference type="PANTHER" id="PTHR43610">
    <property type="entry name" value="BLL6696 PROTEIN"/>
    <property type="match status" value="1"/>
</dbReference>
<dbReference type="Pfam" id="PF13302">
    <property type="entry name" value="Acetyltransf_3"/>
    <property type="match status" value="1"/>
</dbReference>
<dbReference type="PANTHER" id="PTHR43610:SF1">
    <property type="entry name" value="N-ACETYLTRANSFERASE DOMAIN-CONTAINING PROTEIN"/>
    <property type="match status" value="1"/>
</dbReference>
<proteinExistence type="predicted"/>
<dbReference type="Gene3D" id="3.40.630.30">
    <property type="match status" value="1"/>
</dbReference>
<name>A0A6A4I0M6_9AGAR</name>
<gene>
    <name evidence="2" type="ORF">BT96DRAFT_974272</name>
</gene>
<dbReference type="InterPro" id="IPR000182">
    <property type="entry name" value="GNAT_dom"/>
</dbReference>
<reference evidence="2" key="1">
    <citation type="journal article" date="2019" name="Environ. Microbiol.">
        <title>Fungal ecological strategies reflected in gene transcription - a case study of two litter decomposers.</title>
        <authorList>
            <person name="Barbi F."/>
            <person name="Kohler A."/>
            <person name="Barry K."/>
            <person name="Baskaran P."/>
            <person name="Daum C."/>
            <person name="Fauchery L."/>
            <person name="Ihrmark K."/>
            <person name="Kuo A."/>
            <person name="LaButti K."/>
            <person name="Lipzen A."/>
            <person name="Morin E."/>
            <person name="Grigoriev I.V."/>
            <person name="Henrissat B."/>
            <person name="Lindahl B."/>
            <person name="Martin F."/>
        </authorList>
    </citation>
    <scope>NUCLEOTIDE SEQUENCE</scope>
    <source>
        <strain evidence="2">JB14</strain>
    </source>
</reference>
<dbReference type="AlphaFoldDB" id="A0A6A4I0M6"/>
<dbReference type="InterPro" id="IPR016181">
    <property type="entry name" value="Acyl_CoA_acyltransferase"/>
</dbReference>
<feature type="domain" description="N-acetyltransferase" evidence="1">
    <location>
        <begin position="21"/>
        <end position="162"/>
    </location>
</feature>
<accession>A0A6A4I0M6</accession>